<reference evidence="2 3" key="1">
    <citation type="submission" date="2019-05" db="EMBL/GenBank/DDBJ databases">
        <title>Another draft genome of Portunus trituberculatus and its Hox gene families provides insights of decapod evolution.</title>
        <authorList>
            <person name="Jeong J.-H."/>
            <person name="Song I."/>
            <person name="Kim S."/>
            <person name="Choi T."/>
            <person name="Kim D."/>
            <person name="Ryu S."/>
            <person name="Kim W."/>
        </authorList>
    </citation>
    <scope>NUCLEOTIDE SEQUENCE [LARGE SCALE GENOMIC DNA]</scope>
    <source>
        <tissue evidence="2">Muscle</tissue>
    </source>
</reference>
<dbReference type="PROSITE" id="PS50041">
    <property type="entry name" value="C_TYPE_LECTIN_2"/>
    <property type="match status" value="1"/>
</dbReference>
<dbReference type="SUPFAM" id="SSF56436">
    <property type="entry name" value="C-type lectin-like"/>
    <property type="match status" value="1"/>
</dbReference>
<name>A0A5B7I0J7_PORTR</name>
<evidence type="ECO:0000259" key="1">
    <source>
        <dbReference type="PROSITE" id="PS50041"/>
    </source>
</evidence>
<keyword evidence="3" id="KW-1185">Reference proteome</keyword>
<dbReference type="AlphaFoldDB" id="A0A5B7I0J7"/>
<dbReference type="Proteomes" id="UP000324222">
    <property type="component" value="Unassembled WGS sequence"/>
</dbReference>
<evidence type="ECO:0000313" key="3">
    <source>
        <dbReference type="Proteomes" id="UP000324222"/>
    </source>
</evidence>
<accession>A0A5B7I0J7</accession>
<dbReference type="InterPro" id="IPR001304">
    <property type="entry name" value="C-type_lectin-like"/>
</dbReference>
<protein>
    <recommendedName>
        <fullName evidence="1">C-type lectin domain-containing protein</fullName>
    </recommendedName>
</protein>
<comment type="caution">
    <text evidence="2">The sequence shown here is derived from an EMBL/GenBank/DDBJ whole genome shotgun (WGS) entry which is preliminary data.</text>
</comment>
<organism evidence="2 3">
    <name type="scientific">Portunus trituberculatus</name>
    <name type="common">Swimming crab</name>
    <name type="synonym">Neptunus trituberculatus</name>
    <dbReference type="NCBI Taxonomy" id="210409"/>
    <lineage>
        <taxon>Eukaryota</taxon>
        <taxon>Metazoa</taxon>
        <taxon>Ecdysozoa</taxon>
        <taxon>Arthropoda</taxon>
        <taxon>Crustacea</taxon>
        <taxon>Multicrustacea</taxon>
        <taxon>Malacostraca</taxon>
        <taxon>Eumalacostraca</taxon>
        <taxon>Eucarida</taxon>
        <taxon>Decapoda</taxon>
        <taxon>Pleocyemata</taxon>
        <taxon>Brachyura</taxon>
        <taxon>Eubrachyura</taxon>
        <taxon>Portunoidea</taxon>
        <taxon>Portunidae</taxon>
        <taxon>Portuninae</taxon>
        <taxon>Portunus</taxon>
    </lineage>
</organism>
<dbReference type="OrthoDB" id="6355241at2759"/>
<evidence type="ECO:0000313" key="2">
    <source>
        <dbReference type="EMBL" id="MPC78160.1"/>
    </source>
</evidence>
<dbReference type="EMBL" id="VSRR010047743">
    <property type="protein sequence ID" value="MPC78160.1"/>
    <property type="molecule type" value="Genomic_DNA"/>
</dbReference>
<proteinExistence type="predicted"/>
<sequence>MMTRRCTSEVECGNIFTEMGGRCVRIELITIGTWIGLQNFCELIGGNLVNLSDVQFYSDLVLCEKELLDRCQRRLNVVEGLWMWMDGSATRMGTPFWANYGENNDQTPDGGTAQNCAFLDAEMHYYFNDASCEDSFFHAICEKQKTEFP</sequence>
<dbReference type="InterPro" id="IPR016186">
    <property type="entry name" value="C-type_lectin-like/link_sf"/>
</dbReference>
<dbReference type="InterPro" id="IPR016187">
    <property type="entry name" value="CTDL_fold"/>
</dbReference>
<gene>
    <name evidence="2" type="ORF">E2C01_072642</name>
</gene>
<feature type="domain" description="C-type lectin" evidence="1">
    <location>
        <begin position="19"/>
        <end position="133"/>
    </location>
</feature>
<dbReference type="Gene3D" id="3.10.100.10">
    <property type="entry name" value="Mannose-Binding Protein A, subunit A"/>
    <property type="match status" value="1"/>
</dbReference>